<dbReference type="InterPro" id="IPR050625">
    <property type="entry name" value="ParA/MinD_ATPase"/>
</dbReference>
<dbReference type="InterPro" id="IPR027417">
    <property type="entry name" value="P-loop_NTPase"/>
</dbReference>
<evidence type="ECO:0000313" key="5">
    <source>
        <dbReference type="Proteomes" id="UP000748308"/>
    </source>
</evidence>
<dbReference type="PANTHER" id="PTHR43384:SF4">
    <property type="entry name" value="CELLULOSE BIOSYNTHESIS PROTEIN BCSQ-RELATED"/>
    <property type="match status" value="1"/>
</dbReference>
<evidence type="ECO:0000313" key="4">
    <source>
        <dbReference type="EMBL" id="MBM3317809.1"/>
    </source>
</evidence>
<dbReference type="Pfam" id="PF10609">
    <property type="entry name" value="ParA"/>
    <property type="match status" value="1"/>
</dbReference>
<sequence>MRPSPGETHRPRVPAPAGRSPRERPWSGAPGGAPLADAGAAPLAGPCAAHHPDELPLLSIAIAGGKGGIGKTNLAANLAIGMSDLGRRVLLLDGDLSLANVDLLLGLAPRHTLHDVVTGRRRMEEIVLAGPAGVRILPAASGIEEMADLDEVRRERLLRSLARVTGDRDVLIIDTAPGIQAQNLRLARAADEILVVTTPEPPAFADAYATLKVLSAHALARPPRLVVTMARDRGEARRVSERIGRVARRFLGLDLELCGVIPRDAAVARAVRRQQPFVRAYPDSPAAEAIRDLARRLLDPPERPRRRARPAALQAA</sequence>
<reference evidence="4" key="1">
    <citation type="submission" date="2019-03" db="EMBL/GenBank/DDBJ databases">
        <title>Lake Tanganyika Metagenome-Assembled Genomes (MAGs).</title>
        <authorList>
            <person name="Tran P."/>
        </authorList>
    </citation>
    <scope>NUCLEOTIDE SEQUENCE</scope>
    <source>
        <strain evidence="4">M_DeepCast_400m_m2_100</strain>
    </source>
</reference>
<gene>
    <name evidence="4" type="ORF">FJY75_08135</name>
</gene>
<dbReference type="Proteomes" id="UP000748308">
    <property type="component" value="Unassembled WGS sequence"/>
</dbReference>
<protein>
    <submittedName>
        <fullName evidence="4">MinD/ParA family protein</fullName>
    </submittedName>
</protein>
<proteinExistence type="predicted"/>
<evidence type="ECO:0000256" key="3">
    <source>
        <dbReference type="SAM" id="MobiDB-lite"/>
    </source>
</evidence>
<dbReference type="Gene3D" id="3.40.50.300">
    <property type="entry name" value="P-loop containing nucleotide triphosphate hydrolases"/>
    <property type="match status" value="1"/>
</dbReference>
<dbReference type="GO" id="GO:0005524">
    <property type="term" value="F:ATP binding"/>
    <property type="evidence" value="ECO:0007669"/>
    <property type="project" value="UniProtKB-KW"/>
</dbReference>
<dbReference type="EMBL" id="VGIY01000192">
    <property type="protein sequence ID" value="MBM3317809.1"/>
    <property type="molecule type" value="Genomic_DNA"/>
</dbReference>
<feature type="region of interest" description="Disordered" evidence="3">
    <location>
        <begin position="296"/>
        <end position="316"/>
    </location>
</feature>
<dbReference type="AlphaFoldDB" id="A0A937XB69"/>
<dbReference type="CDD" id="cd02038">
    <property type="entry name" value="FlhG-like"/>
    <property type="match status" value="1"/>
</dbReference>
<name>A0A937XB69_UNCEI</name>
<evidence type="ECO:0000256" key="2">
    <source>
        <dbReference type="ARBA" id="ARBA00022840"/>
    </source>
</evidence>
<keyword evidence="1" id="KW-0547">Nucleotide-binding</keyword>
<feature type="region of interest" description="Disordered" evidence="3">
    <location>
        <begin position="1"/>
        <end position="38"/>
    </location>
</feature>
<dbReference type="InterPro" id="IPR033756">
    <property type="entry name" value="YlxH/NBP35"/>
</dbReference>
<dbReference type="SUPFAM" id="SSF52540">
    <property type="entry name" value="P-loop containing nucleoside triphosphate hydrolases"/>
    <property type="match status" value="1"/>
</dbReference>
<accession>A0A937XB69</accession>
<organism evidence="4 5">
    <name type="scientific">Eiseniibacteriota bacterium</name>
    <dbReference type="NCBI Taxonomy" id="2212470"/>
    <lineage>
        <taxon>Bacteria</taxon>
        <taxon>Candidatus Eiseniibacteriota</taxon>
    </lineage>
</organism>
<dbReference type="InterPro" id="IPR033875">
    <property type="entry name" value="FlhG"/>
</dbReference>
<dbReference type="GO" id="GO:0005829">
    <property type="term" value="C:cytosol"/>
    <property type="evidence" value="ECO:0007669"/>
    <property type="project" value="TreeGrafter"/>
</dbReference>
<keyword evidence="2" id="KW-0067">ATP-binding</keyword>
<dbReference type="GO" id="GO:0009898">
    <property type="term" value="C:cytoplasmic side of plasma membrane"/>
    <property type="evidence" value="ECO:0007669"/>
    <property type="project" value="TreeGrafter"/>
</dbReference>
<dbReference type="GO" id="GO:0051782">
    <property type="term" value="P:negative regulation of cell division"/>
    <property type="evidence" value="ECO:0007669"/>
    <property type="project" value="TreeGrafter"/>
</dbReference>
<dbReference type="PANTHER" id="PTHR43384">
    <property type="entry name" value="SEPTUM SITE-DETERMINING PROTEIN MIND HOMOLOG, CHLOROPLASTIC-RELATED"/>
    <property type="match status" value="1"/>
</dbReference>
<dbReference type="GO" id="GO:0016887">
    <property type="term" value="F:ATP hydrolysis activity"/>
    <property type="evidence" value="ECO:0007669"/>
    <property type="project" value="TreeGrafter"/>
</dbReference>
<evidence type="ECO:0000256" key="1">
    <source>
        <dbReference type="ARBA" id="ARBA00022741"/>
    </source>
</evidence>
<comment type="caution">
    <text evidence="4">The sequence shown here is derived from an EMBL/GenBank/DDBJ whole genome shotgun (WGS) entry which is preliminary data.</text>
</comment>